<evidence type="ECO:0000313" key="1">
    <source>
        <dbReference type="EMBL" id="SFE18242.1"/>
    </source>
</evidence>
<dbReference type="OrthoDB" id="4050476at2"/>
<reference evidence="1 2" key="1">
    <citation type="submission" date="2016-10" db="EMBL/GenBank/DDBJ databases">
        <authorList>
            <person name="de Groot N.N."/>
        </authorList>
    </citation>
    <scope>NUCLEOTIDE SEQUENCE [LARGE SCALE GENOMIC DNA]</scope>
    <source>
        <strain evidence="1 2">CGMCC 4.3510</strain>
    </source>
</reference>
<dbReference type="EMBL" id="FONG01000002">
    <property type="protein sequence ID" value="SFE18242.1"/>
    <property type="molecule type" value="Genomic_DNA"/>
</dbReference>
<organism evidence="1 2">
    <name type="scientific">Actinacidiphila alni</name>
    <dbReference type="NCBI Taxonomy" id="380248"/>
    <lineage>
        <taxon>Bacteria</taxon>
        <taxon>Bacillati</taxon>
        <taxon>Actinomycetota</taxon>
        <taxon>Actinomycetes</taxon>
        <taxon>Kitasatosporales</taxon>
        <taxon>Streptomycetaceae</taxon>
        <taxon>Actinacidiphila</taxon>
    </lineage>
</organism>
<sequence>MTLADLTLAQWRSFDLPAARRVAQEAAALAQGRVVGVDTVEHLGAPLHRVRIEREPAGPGPDGPEPQLFALIPGGTLTLGFDPERWQPTAAQTADYAASLDQGFGHGPDLRSHLAQFLSPRRTVTLPAVLMAVEDEDLTEPPADMPGVLAARGLRMPTSDEWEHACGAGADTLFRWGADCPLDRIPYDDIAGPQHRPNAFGLRIAYDTYRAEVTSDATGVHGGDGGESVCGGYGNLLGWLPLATANRNPGMAEFVYGPEGEGLCEDFSTRPVLPL</sequence>
<dbReference type="AlphaFoldDB" id="A0A1I1YG08"/>
<dbReference type="RefSeq" id="WP_093711758.1">
    <property type="nucleotide sequence ID" value="NZ_FONG01000002.1"/>
</dbReference>
<evidence type="ECO:0000313" key="2">
    <source>
        <dbReference type="Proteomes" id="UP000199323"/>
    </source>
</evidence>
<gene>
    <name evidence="1" type="ORF">SAMN05216251_1024</name>
</gene>
<dbReference type="InterPro" id="IPR016187">
    <property type="entry name" value="CTDL_fold"/>
</dbReference>
<dbReference type="SUPFAM" id="SSF56436">
    <property type="entry name" value="C-type lectin-like"/>
    <property type="match status" value="1"/>
</dbReference>
<keyword evidence="2" id="KW-1185">Reference proteome</keyword>
<evidence type="ECO:0008006" key="3">
    <source>
        <dbReference type="Google" id="ProtNLM"/>
    </source>
</evidence>
<proteinExistence type="predicted"/>
<accession>A0A1I1YG08</accession>
<name>A0A1I1YG08_9ACTN</name>
<dbReference type="Proteomes" id="UP000199323">
    <property type="component" value="Unassembled WGS sequence"/>
</dbReference>
<protein>
    <recommendedName>
        <fullName evidence="3">Sulfatase-modifying factor enzyme domain-containing protein</fullName>
    </recommendedName>
</protein>
<dbReference type="STRING" id="380248.SAMN05216251_1024"/>